<evidence type="ECO:0000256" key="4">
    <source>
        <dbReference type="ARBA" id="ARBA00022452"/>
    </source>
</evidence>
<keyword evidence="9" id="KW-0732">Signal</keyword>
<evidence type="ECO:0000256" key="8">
    <source>
        <dbReference type="ARBA" id="ARBA00023237"/>
    </source>
</evidence>
<dbReference type="KEGG" id="hdt:HYPDE_26883"/>
<evidence type="ECO:0000259" key="10">
    <source>
        <dbReference type="PROSITE" id="PS51779"/>
    </source>
</evidence>
<keyword evidence="12" id="KW-1185">Reference proteome</keyword>
<evidence type="ECO:0000256" key="6">
    <source>
        <dbReference type="ARBA" id="ARBA00022927"/>
    </source>
</evidence>
<dbReference type="InterPro" id="IPR013686">
    <property type="entry name" value="Polypept-transport_assoc_ShlB"/>
</dbReference>
<dbReference type="EMBL" id="CP005587">
    <property type="protein sequence ID" value="AGK57057.1"/>
    <property type="molecule type" value="Genomic_DNA"/>
</dbReference>
<dbReference type="InterPro" id="IPR005565">
    <property type="entry name" value="Hemolysn_activator_HlyB_C"/>
</dbReference>
<evidence type="ECO:0000256" key="3">
    <source>
        <dbReference type="ARBA" id="ARBA00022448"/>
    </source>
</evidence>
<dbReference type="InterPro" id="IPR051544">
    <property type="entry name" value="TPS_OM_transporter"/>
</dbReference>
<name>N0B4C7_9HYPH</name>
<dbReference type="STRING" id="670307.HYPDE_26883"/>
<feature type="signal peptide" evidence="9">
    <location>
        <begin position="1"/>
        <end position="26"/>
    </location>
</feature>
<dbReference type="Gene3D" id="2.40.160.50">
    <property type="entry name" value="membrane protein fhac: a member of the omp85/tpsb transporter family"/>
    <property type="match status" value="1"/>
</dbReference>
<comment type="similarity">
    <text evidence="2">Belongs to the TPS (TC 1.B.20) family.</text>
</comment>
<keyword evidence="7" id="KW-0472">Membrane</keyword>
<reference evidence="11 12" key="1">
    <citation type="journal article" date="2013" name="Genome Announc.">
        <title>Genome sequences for three denitrifying bacterial strains isolated from a uranium- and nitrate-contaminated subsurface environment.</title>
        <authorList>
            <person name="Venkatramanan R."/>
            <person name="Prakash O."/>
            <person name="Woyke T."/>
            <person name="Chain P."/>
            <person name="Goodwin L.A."/>
            <person name="Watson D."/>
            <person name="Brooks S."/>
            <person name="Kostka J.E."/>
            <person name="Green S.J."/>
        </authorList>
    </citation>
    <scope>NUCLEOTIDE SEQUENCE [LARGE SCALE GENOMIC DNA]</scope>
    <source>
        <strain evidence="11 12">1NES1</strain>
    </source>
</reference>
<keyword evidence="5" id="KW-0812">Transmembrane</keyword>
<evidence type="ECO:0000256" key="7">
    <source>
        <dbReference type="ARBA" id="ARBA00023136"/>
    </source>
</evidence>
<protein>
    <submittedName>
        <fullName evidence="11">Hemolysin activation/secretion protein</fullName>
    </submittedName>
</protein>
<gene>
    <name evidence="11" type="ORF">HYPDE_26883</name>
</gene>
<accession>N0B4C7</accession>
<organism evidence="11 12">
    <name type="scientific">Hyphomicrobium denitrificans 1NES1</name>
    <dbReference type="NCBI Taxonomy" id="670307"/>
    <lineage>
        <taxon>Bacteria</taxon>
        <taxon>Pseudomonadati</taxon>
        <taxon>Pseudomonadota</taxon>
        <taxon>Alphaproteobacteria</taxon>
        <taxon>Hyphomicrobiales</taxon>
        <taxon>Hyphomicrobiaceae</taxon>
        <taxon>Hyphomicrobium</taxon>
    </lineage>
</organism>
<dbReference type="GO" id="GO:0008320">
    <property type="term" value="F:protein transmembrane transporter activity"/>
    <property type="evidence" value="ECO:0007669"/>
    <property type="project" value="TreeGrafter"/>
</dbReference>
<dbReference type="eggNOG" id="COG2831">
    <property type="taxonomic scope" value="Bacteria"/>
</dbReference>
<dbReference type="HOGENOM" id="CLU_021521_2_0_5"/>
<dbReference type="PANTHER" id="PTHR34597:SF6">
    <property type="entry name" value="BLR6126 PROTEIN"/>
    <property type="match status" value="1"/>
</dbReference>
<dbReference type="AlphaFoldDB" id="N0B4C7"/>
<dbReference type="Pfam" id="PF08479">
    <property type="entry name" value="POTRA_2"/>
    <property type="match status" value="1"/>
</dbReference>
<dbReference type="GO" id="GO:0009279">
    <property type="term" value="C:cell outer membrane"/>
    <property type="evidence" value="ECO:0007669"/>
    <property type="project" value="UniProtKB-SubCell"/>
</dbReference>
<sequence>MPSSGRLALFCVSALLAAVLPEQVFAQAVPPSDNAGRIPQRFQEAPQPKSLPRAGGIELPSTIAPANAAHIKLTVRRFEITGSSIYSARDFSDLTAPLTGHPIALSEIYALAARITARYGEDGYVLSRAVVPPQSLSPNGAVIRIEIVEGYVDAVVWPASLKQRYRDFFSDYEARIVESRPANIKVIERYLLLASDLPGLTFSSTFKPSGLHAKASTLIVSAATKPVSAEASVDNWGSKGRGPWEAIVSGTANNWLGLHEALSMRYATAVPSTNQLQYWEGTWRQVLNSEGLTFTFDGSYNTGIPGLGALQTIAYNSDGLLFNATLAYPIIRSRDENLTFSGIAFTEDVKSDALSALFTDDRLRGFRARVDYDRADTWGGINLVEATVSQGIEGLGSTSNDNPYASRLGGRVDFTKIEATISRAQPLNMIKPGLSLYGMIYGQYAFDPLLVVEQCSYGGKIFGRAFDPSTIVGDNCVTSLAELRYDLAIPDNVFTRTQLFGFVDHGFVDRITTSARIPHDEWGSSAGGGVRLGWQDKVSASVEADKSIAGDIAHDWRGHAELTVRY</sequence>
<dbReference type="RefSeq" id="WP_015597094.1">
    <property type="nucleotide sequence ID" value="NC_021172.1"/>
</dbReference>
<evidence type="ECO:0000256" key="9">
    <source>
        <dbReference type="SAM" id="SignalP"/>
    </source>
</evidence>
<dbReference type="GO" id="GO:0098046">
    <property type="term" value="C:type V protein secretion system complex"/>
    <property type="evidence" value="ECO:0007669"/>
    <property type="project" value="TreeGrafter"/>
</dbReference>
<dbReference type="OrthoDB" id="7497550at2"/>
<evidence type="ECO:0000313" key="11">
    <source>
        <dbReference type="EMBL" id="AGK57057.1"/>
    </source>
</evidence>
<evidence type="ECO:0000313" key="12">
    <source>
        <dbReference type="Proteomes" id="UP000005952"/>
    </source>
</evidence>
<keyword evidence="8" id="KW-0998">Cell outer membrane</keyword>
<keyword evidence="6" id="KW-0653">Protein transport</keyword>
<feature type="domain" description="POTRA" evidence="10">
    <location>
        <begin position="73"/>
        <end position="150"/>
    </location>
</feature>
<dbReference type="Proteomes" id="UP000005952">
    <property type="component" value="Chromosome"/>
</dbReference>
<evidence type="ECO:0000256" key="5">
    <source>
        <dbReference type="ARBA" id="ARBA00022692"/>
    </source>
</evidence>
<evidence type="ECO:0000256" key="1">
    <source>
        <dbReference type="ARBA" id="ARBA00004442"/>
    </source>
</evidence>
<dbReference type="Gene3D" id="3.10.20.310">
    <property type="entry name" value="membrane protein fhac"/>
    <property type="match status" value="1"/>
</dbReference>
<dbReference type="GO" id="GO:0046819">
    <property type="term" value="P:protein secretion by the type V secretion system"/>
    <property type="evidence" value="ECO:0007669"/>
    <property type="project" value="TreeGrafter"/>
</dbReference>
<keyword evidence="3" id="KW-0813">Transport</keyword>
<evidence type="ECO:0000256" key="2">
    <source>
        <dbReference type="ARBA" id="ARBA00009055"/>
    </source>
</evidence>
<dbReference type="InterPro" id="IPR034746">
    <property type="entry name" value="POTRA"/>
</dbReference>
<dbReference type="PROSITE" id="PS51779">
    <property type="entry name" value="POTRA"/>
    <property type="match status" value="1"/>
</dbReference>
<comment type="subcellular location">
    <subcellularLocation>
        <location evidence="1">Cell outer membrane</location>
    </subcellularLocation>
</comment>
<keyword evidence="4" id="KW-1134">Transmembrane beta strand</keyword>
<dbReference type="Pfam" id="PF03865">
    <property type="entry name" value="ShlB"/>
    <property type="match status" value="1"/>
</dbReference>
<dbReference type="PANTHER" id="PTHR34597">
    <property type="entry name" value="SLR1661 PROTEIN"/>
    <property type="match status" value="1"/>
</dbReference>
<feature type="chain" id="PRO_5004105396" evidence="9">
    <location>
        <begin position="27"/>
        <end position="566"/>
    </location>
</feature>
<proteinExistence type="inferred from homology"/>